<gene>
    <name evidence="4" type="ORF">J0S82_009188</name>
</gene>
<organism evidence="4 5">
    <name type="scientific">Galemys pyrenaicus</name>
    <name type="common">Iberian desman</name>
    <name type="synonym">Pyrenean desman</name>
    <dbReference type="NCBI Taxonomy" id="202257"/>
    <lineage>
        <taxon>Eukaryota</taxon>
        <taxon>Metazoa</taxon>
        <taxon>Chordata</taxon>
        <taxon>Craniata</taxon>
        <taxon>Vertebrata</taxon>
        <taxon>Euteleostomi</taxon>
        <taxon>Mammalia</taxon>
        <taxon>Eutheria</taxon>
        <taxon>Laurasiatheria</taxon>
        <taxon>Eulipotyphla</taxon>
        <taxon>Talpidae</taxon>
        <taxon>Galemys</taxon>
    </lineage>
</organism>
<dbReference type="Pfam" id="PF18778">
    <property type="entry name" value="NAD1"/>
    <property type="match status" value="1"/>
</dbReference>
<evidence type="ECO:0000256" key="2">
    <source>
        <dbReference type="SAM" id="MobiDB-lite"/>
    </source>
</evidence>
<sequence>MSKRNNLWAGFKLEDNKLAMEPLYEEYLANRGTIVKPYYWLSFSLDCSNCPYHIRTGEEARVPYTEFYHIFGFPYGPMYPQTKHLTFYELKTFSGSLVQKGHASSCTGSDTHPESMLFEMNGYLDSAVHSNESISHIVLYSNNSPCNEANHCCISKMYNFLRMYPDVTLSIYFSQLYHTDTEFPASAWNREALRSLASLWPQVTLSPISGGIWHSLLNNFVSGISGSTVLQPILTGRALADRHNAYEINAITGVKPYFTDVLPQTQNNQNMKAEVALKIHPLNNVFSGQSFQMITGQSQPNLMPDLRIPVVFVLVPFRDLPPIHVDQNPHKPRNIVRHLTMPHLSFQETKDFERPNARRRVERVEITEEFASSNGTDQRKKKKGGKK</sequence>
<protein>
    <submittedName>
        <fullName evidence="4">Putative C-&gt;U-editing enzyme APOBEC-4</fullName>
    </submittedName>
</protein>
<reference evidence="4" key="1">
    <citation type="journal article" date="2021" name="Evol. Appl.">
        <title>The genome of the Pyrenean desman and the effects of bottlenecks and inbreeding on the genomic landscape of an endangered species.</title>
        <authorList>
            <person name="Escoda L."/>
            <person name="Castresana J."/>
        </authorList>
    </citation>
    <scope>NUCLEOTIDE SEQUENCE</scope>
    <source>
        <strain evidence="4">IBE-C5619</strain>
    </source>
</reference>
<accession>A0A8J6AD48</accession>
<evidence type="ECO:0000313" key="4">
    <source>
        <dbReference type="EMBL" id="KAG8517246.1"/>
    </source>
</evidence>
<dbReference type="EMBL" id="JAGFMF010011659">
    <property type="protein sequence ID" value="KAG8517246.1"/>
    <property type="molecule type" value="Genomic_DNA"/>
</dbReference>
<dbReference type="Proteomes" id="UP000700334">
    <property type="component" value="Unassembled WGS sequence"/>
</dbReference>
<dbReference type="InterPro" id="IPR038953">
    <property type="entry name" value="APOBEC4"/>
</dbReference>
<feature type="region of interest" description="Disordered" evidence="2">
    <location>
        <begin position="355"/>
        <end position="387"/>
    </location>
</feature>
<dbReference type="OrthoDB" id="9941981at2759"/>
<evidence type="ECO:0000313" key="5">
    <source>
        <dbReference type="Proteomes" id="UP000700334"/>
    </source>
</evidence>
<name>A0A8J6AD48_GALPY</name>
<comment type="caution">
    <text evidence="4">The sequence shown here is derived from an EMBL/GenBank/DDBJ whole genome shotgun (WGS) entry which is preliminary data.</text>
</comment>
<dbReference type="AlphaFoldDB" id="A0A8J6AD48"/>
<dbReference type="PANTHER" id="PTHR35672:SF1">
    <property type="entry name" value="C-U-EDITING ENZYME APOBEC-4-RELATED"/>
    <property type="match status" value="1"/>
</dbReference>
<evidence type="ECO:0000256" key="1">
    <source>
        <dbReference type="ARBA" id="ARBA00001947"/>
    </source>
</evidence>
<dbReference type="Gene3D" id="3.40.140.10">
    <property type="entry name" value="Cytidine Deaminase, domain 2"/>
    <property type="match status" value="1"/>
</dbReference>
<feature type="domain" description="CMP/dCMP-type deaminase" evidence="3">
    <location>
        <begin position="80"/>
        <end position="196"/>
    </location>
</feature>
<dbReference type="InterPro" id="IPR002125">
    <property type="entry name" value="CMP_dCMP_dom"/>
</dbReference>
<proteinExistence type="predicted"/>
<comment type="cofactor">
    <cofactor evidence="1">
        <name>Zn(2+)</name>
        <dbReference type="ChEBI" id="CHEBI:29105"/>
    </cofactor>
</comment>
<evidence type="ECO:0000259" key="3">
    <source>
        <dbReference type="PROSITE" id="PS51747"/>
    </source>
</evidence>
<keyword evidence="5" id="KW-1185">Reference proteome</keyword>
<dbReference type="PROSITE" id="PS51747">
    <property type="entry name" value="CYT_DCMP_DEAMINASES_2"/>
    <property type="match status" value="1"/>
</dbReference>
<dbReference type="PANTHER" id="PTHR35672">
    <property type="entry name" value="C-U-EDITING ENZYME APOBEC-4-RELATED"/>
    <property type="match status" value="1"/>
</dbReference>